<protein>
    <submittedName>
        <fullName evidence="1">Uncharacterized protein</fullName>
    </submittedName>
</protein>
<dbReference type="HOGENOM" id="CLU_1571745_0_0_1"/>
<evidence type="ECO:0000313" key="1">
    <source>
        <dbReference type="EMBL" id="EZF48860.1"/>
    </source>
</evidence>
<name>A0A022VS10_TRIRU</name>
<sequence length="170" mass="18834">MILWPSVVIQTGPKSELSRRARKSRHCPTRQPGWIARRRRTVCPSDGCSLLADVEQSVVRAGSKLEKLEADVVDKMKLKLKLPRADAGTKPARNFDSPIRFSLLPLGRSPPVHSTPSSFISLLPTPYLLFPSPGQRLAVPTSTPGYQYQQSLVLFRRSSFPNQVSEGEGV</sequence>
<reference evidence="1" key="1">
    <citation type="submission" date="2014-02" db="EMBL/GenBank/DDBJ databases">
        <title>The Genome Sequence of Trichophyton rubrum (morphotype fischeri) CBS 288.86.</title>
        <authorList>
            <consortium name="The Broad Institute Genomics Platform"/>
            <person name="Cuomo C.A."/>
            <person name="White T.C."/>
            <person name="Graser Y."/>
            <person name="Martinez-Rossi N."/>
            <person name="Heitman J."/>
            <person name="Young S.K."/>
            <person name="Zeng Q."/>
            <person name="Gargeya S."/>
            <person name="Abouelleil A."/>
            <person name="Alvarado L."/>
            <person name="Chapman S.B."/>
            <person name="Gainer-Dewar J."/>
            <person name="Goldberg J."/>
            <person name="Griggs A."/>
            <person name="Gujja S."/>
            <person name="Hansen M."/>
            <person name="Howarth C."/>
            <person name="Imamovic A."/>
            <person name="Larimer J."/>
            <person name="Martinez D."/>
            <person name="Murphy C."/>
            <person name="Pearson M.D."/>
            <person name="Persinoti G."/>
            <person name="Poon T."/>
            <person name="Priest M."/>
            <person name="Roberts A.D."/>
            <person name="Saif S."/>
            <person name="Shea T.D."/>
            <person name="Sykes S.N."/>
            <person name="Wortman J."/>
            <person name="Nusbaum C."/>
            <person name="Birren B."/>
        </authorList>
    </citation>
    <scope>NUCLEOTIDE SEQUENCE [LARGE SCALE GENOMIC DNA]</scope>
    <source>
        <strain evidence="1">CBS 288.86</strain>
    </source>
</reference>
<organism evidence="1">
    <name type="scientific">Trichophyton rubrum CBS 288.86</name>
    <dbReference type="NCBI Taxonomy" id="1215330"/>
    <lineage>
        <taxon>Eukaryota</taxon>
        <taxon>Fungi</taxon>
        <taxon>Dikarya</taxon>
        <taxon>Ascomycota</taxon>
        <taxon>Pezizomycotina</taxon>
        <taxon>Eurotiomycetes</taxon>
        <taxon>Eurotiomycetidae</taxon>
        <taxon>Onygenales</taxon>
        <taxon>Arthrodermataceae</taxon>
        <taxon>Trichophyton</taxon>
    </lineage>
</organism>
<proteinExistence type="predicted"/>
<dbReference type="AlphaFoldDB" id="A0A022VS10"/>
<dbReference type="EMBL" id="KK207916">
    <property type="protein sequence ID" value="EZF48860.1"/>
    <property type="molecule type" value="Genomic_DNA"/>
</dbReference>
<dbReference type="Proteomes" id="UP000023758">
    <property type="component" value="Unassembled WGS sequence"/>
</dbReference>
<gene>
    <name evidence="1" type="ORF">H103_07528</name>
</gene>
<accession>A0A022VS10</accession>